<keyword evidence="10" id="KW-1185">Reference proteome</keyword>
<evidence type="ECO:0000256" key="2">
    <source>
        <dbReference type="ARBA" id="ARBA00022448"/>
    </source>
</evidence>
<keyword evidence="2 7" id="KW-0813">Transport</keyword>
<evidence type="ECO:0000313" key="9">
    <source>
        <dbReference type="EMBL" id="GCE31310.1"/>
    </source>
</evidence>
<feature type="transmembrane region" description="Helical" evidence="7">
    <location>
        <begin position="92"/>
        <end position="113"/>
    </location>
</feature>
<dbReference type="AlphaFoldDB" id="A0A402BIZ8"/>
<protein>
    <submittedName>
        <fullName evidence="9">ABC transporter</fullName>
    </submittedName>
</protein>
<dbReference type="InterPro" id="IPR051393">
    <property type="entry name" value="ABC_transporter_permease"/>
</dbReference>
<keyword evidence="3" id="KW-1003">Cell membrane</keyword>
<dbReference type="Gene3D" id="1.10.3720.10">
    <property type="entry name" value="MetI-like"/>
    <property type="match status" value="1"/>
</dbReference>
<feature type="transmembrane region" description="Helical" evidence="7">
    <location>
        <begin position="284"/>
        <end position="306"/>
    </location>
</feature>
<dbReference type="Pfam" id="PF00528">
    <property type="entry name" value="BPD_transp_1"/>
    <property type="match status" value="1"/>
</dbReference>
<comment type="caution">
    <text evidence="9">The sequence shown here is derived from an EMBL/GenBank/DDBJ whole genome shotgun (WGS) entry which is preliminary data.</text>
</comment>
<keyword evidence="4 7" id="KW-0812">Transmembrane</keyword>
<dbReference type="InterPro" id="IPR000515">
    <property type="entry name" value="MetI-like"/>
</dbReference>
<evidence type="ECO:0000256" key="3">
    <source>
        <dbReference type="ARBA" id="ARBA00022475"/>
    </source>
</evidence>
<comment type="subcellular location">
    <subcellularLocation>
        <location evidence="1 7">Cell membrane</location>
        <topology evidence="1 7">Multi-pass membrane protein</topology>
    </subcellularLocation>
</comment>
<name>A0A402BIZ8_9CHLR</name>
<keyword evidence="5 7" id="KW-1133">Transmembrane helix</keyword>
<dbReference type="PANTHER" id="PTHR30193">
    <property type="entry name" value="ABC TRANSPORTER PERMEASE PROTEIN"/>
    <property type="match status" value="1"/>
</dbReference>
<dbReference type="RefSeq" id="WP_126631291.1">
    <property type="nucleotide sequence ID" value="NZ_BIFT01000002.1"/>
</dbReference>
<dbReference type="SUPFAM" id="SSF161098">
    <property type="entry name" value="MetI-like"/>
    <property type="match status" value="1"/>
</dbReference>
<accession>A0A402BIZ8</accession>
<feature type="transmembrane region" description="Helical" evidence="7">
    <location>
        <begin position="30"/>
        <end position="55"/>
    </location>
</feature>
<dbReference type="OrthoDB" id="2168559at2"/>
<feature type="transmembrane region" description="Helical" evidence="7">
    <location>
        <begin position="125"/>
        <end position="145"/>
    </location>
</feature>
<dbReference type="GO" id="GO:0055085">
    <property type="term" value="P:transmembrane transport"/>
    <property type="evidence" value="ECO:0007669"/>
    <property type="project" value="InterPro"/>
</dbReference>
<evidence type="ECO:0000256" key="5">
    <source>
        <dbReference type="ARBA" id="ARBA00022989"/>
    </source>
</evidence>
<dbReference type="PANTHER" id="PTHR30193:SF1">
    <property type="entry name" value="ABC TRANSPORTER PERMEASE PROTEIN YESP-RELATED"/>
    <property type="match status" value="1"/>
</dbReference>
<evidence type="ECO:0000256" key="7">
    <source>
        <dbReference type="RuleBase" id="RU363032"/>
    </source>
</evidence>
<comment type="similarity">
    <text evidence="7">Belongs to the binding-protein-dependent transport system permease family.</text>
</comment>
<evidence type="ECO:0000256" key="4">
    <source>
        <dbReference type="ARBA" id="ARBA00022692"/>
    </source>
</evidence>
<evidence type="ECO:0000256" key="1">
    <source>
        <dbReference type="ARBA" id="ARBA00004651"/>
    </source>
</evidence>
<feature type="transmembrane region" description="Helical" evidence="7">
    <location>
        <begin position="217"/>
        <end position="242"/>
    </location>
</feature>
<proteinExistence type="inferred from homology"/>
<gene>
    <name evidence="9" type="ORF">KDA_67940</name>
</gene>
<keyword evidence="6 7" id="KW-0472">Membrane</keyword>
<dbReference type="InterPro" id="IPR035906">
    <property type="entry name" value="MetI-like_sf"/>
</dbReference>
<evidence type="ECO:0000313" key="10">
    <source>
        <dbReference type="Proteomes" id="UP000287171"/>
    </source>
</evidence>
<dbReference type="GO" id="GO:0005886">
    <property type="term" value="C:plasma membrane"/>
    <property type="evidence" value="ECO:0007669"/>
    <property type="project" value="UniProtKB-SubCell"/>
</dbReference>
<dbReference type="Proteomes" id="UP000287171">
    <property type="component" value="Unassembled WGS sequence"/>
</dbReference>
<evidence type="ECO:0000256" key="6">
    <source>
        <dbReference type="ARBA" id="ARBA00023136"/>
    </source>
</evidence>
<reference evidence="10" key="1">
    <citation type="submission" date="2018-12" db="EMBL/GenBank/DDBJ databases">
        <title>Tengunoibacter tsumagoiensis gen. nov., sp. nov., Dictyobacter kobayashii sp. nov., D. alpinus sp. nov., and D. joshuensis sp. nov. and description of Dictyobacteraceae fam. nov. within the order Ktedonobacterales isolated from Tengu-no-mugimeshi.</title>
        <authorList>
            <person name="Wang C.M."/>
            <person name="Zheng Y."/>
            <person name="Sakai Y."/>
            <person name="Toyoda A."/>
            <person name="Minakuchi Y."/>
            <person name="Abe K."/>
            <person name="Yokota A."/>
            <person name="Yabe S."/>
        </authorList>
    </citation>
    <scope>NUCLEOTIDE SEQUENCE [LARGE SCALE GENOMIC DNA]</scope>
    <source>
        <strain evidence="10">Uno16</strain>
    </source>
</reference>
<feature type="transmembrane region" description="Helical" evidence="7">
    <location>
        <begin position="173"/>
        <end position="196"/>
    </location>
</feature>
<organism evidence="9 10">
    <name type="scientific">Dictyobacter alpinus</name>
    <dbReference type="NCBI Taxonomy" id="2014873"/>
    <lineage>
        <taxon>Bacteria</taxon>
        <taxon>Bacillati</taxon>
        <taxon>Chloroflexota</taxon>
        <taxon>Ktedonobacteria</taxon>
        <taxon>Ktedonobacterales</taxon>
        <taxon>Dictyobacteraceae</taxon>
        <taxon>Dictyobacter</taxon>
    </lineage>
</organism>
<sequence length="322" mass="35788">MALATKQDAIIPGAQSRKARKGWKRYSNRLFYLFVAPWVLGFLLLTVIPFVYAFVMSFSNFDGIAIWRWVGFQNYVELLSDPLTYYSLSRTLLFMVITVPVSIIGGLGLAVLVNRQFKGIGIFRTIFYLPSVVPIVAAAIIWRSVFARDTGALNALLEHVGGPTITWLIDPTAFYALILMTLWGIGGGMIISLAGLQGIPQELTEAATVDGAGSWQAFSTVTLPLLSPIIFFQIVMGVIASLQTLIQPLLLADTGNTAANGSIPHSNYLYMVHVYEQFFYSQRFGYGSALLWILFAVILLFTLLVFRSSTFWVYYEVDKETA</sequence>
<feature type="domain" description="ABC transmembrane type-1" evidence="8">
    <location>
        <begin position="88"/>
        <end position="305"/>
    </location>
</feature>
<dbReference type="EMBL" id="BIFT01000002">
    <property type="protein sequence ID" value="GCE31310.1"/>
    <property type="molecule type" value="Genomic_DNA"/>
</dbReference>
<dbReference type="PROSITE" id="PS50928">
    <property type="entry name" value="ABC_TM1"/>
    <property type="match status" value="1"/>
</dbReference>
<evidence type="ECO:0000259" key="8">
    <source>
        <dbReference type="PROSITE" id="PS50928"/>
    </source>
</evidence>
<dbReference type="CDD" id="cd06261">
    <property type="entry name" value="TM_PBP2"/>
    <property type="match status" value="1"/>
</dbReference>